<evidence type="ECO:0000313" key="5">
    <source>
        <dbReference type="EMBL" id="SHE94353.1"/>
    </source>
</evidence>
<dbReference type="Gene3D" id="2.60.40.3630">
    <property type="match status" value="6"/>
</dbReference>
<feature type="domain" description="Ig-like" evidence="3">
    <location>
        <begin position="472"/>
        <end position="537"/>
    </location>
</feature>
<gene>
    <name evidence="5" type="ORF">SAMN02745158_02020</name>
</gene>
<keyword evidence="1" id="KW-0812">Transmembrane</keyword>
<organism evidence="5 6">
    <name type="scientific">Lactonifactor longoviformis DSM 17459</name>
    <dbReference type="NCBI Taxonomy" id="1122155"/>
    <lineage>
        <taxon>Bacteria</taxon>
        <taxon>Bacillati</taxon>
        <taxon>Bacillota</taxon>
        <taxon>Clostridia</taxon>
        <taxon>Eubacteriales</taxon>
        <taxon>Clostridiaceae</taxon>
        <taxon>Lactonifactor</taxon>
    </lineage>
</organism>
<dbReference type="EMBL" id="FQVI01000009">
    <property type="protein sequence ID" value="SHE94353.1"/>
    <property type="molecule type" value="Genomic_DNA"/>
</dbReference>
<dbReference type="RefSeq" id="WP_072851279.1">
    <property type="nucleotide sequence ID" value="NZ_FQVI01000009.1"/>
</dbReference>
<dbReference type="Pfam" id="PF07523">
    <property type="entry name" value="Big_3"/>
    <property type="match status" value="6"/>
</dbReference>
<reference evidence="5 6" key="1">
    <citation type="submission" date="2016-11" db="EMBL/GenBank/DDBJ databases">
        <authorList>
            <person name="Jaros S."/>
            <person name="Januszkiewicz K."/>
            <person name="Wedrychowicz H."/>
        </authorList>
    </citation>
    <scope>NUCLEOTIDE SEQUENCE [LARGE SCALE GENOMIC DNA]</scope>
    <source>
        <strain evidence="5 6">DSM 17459</strain>
    </source>
</reference>
<keyword evidence="1" id="KW-0472">Membrane</keyword>
<dbReference type="Proteomes" id="UP000184245">
    <property type="component" value="Unassembled WGS sequence"/>
</dbReference>
<evidence type="ECO:0000256" key="1">
    <source>
        <dbReference type="SAM" id="Phobius"/>
    </source>
</evidence>
<sequence length="744" mass="79683">MKKTRKRILSIFLTLLLTAGSVPVTAWAEDAADGLAFAKDYMKNGATFTYGTGKTPEALDGTATAKDGSSVVYQWYTSSEGKLSPLKNASSAVYTPDTEKAGTTIYVVEAKLAASPETALKSKEVKVIVKSAPEKITVTSPPKKTEYKEGESFDPAGMAVTAVYKKDSQVPSEVLSGSDYTIAPKGSLTPADTQITITYLGLTAVQPITVVKEQKPKEDPPPVLTELRLTPPDRTDYEEGDSLDITGLTVTAVYDKGDPKVLSPGEYTISPTDNLKTTDTLVTVGYSQMTASFPIRVAPAVTLDRIEVTKLPDTLSYTEGETFDPAGMEVSAFFTSGAPKVISSQELTMTPDRPLTAGDNVITITYQGKSTSFSVTVQPAVTLTGIEVTHQPDKLTYTEGERFDPSGMEVSAVYSDLTKKALDTKDIGFSPEEDLTLQDTKITLSYKDKTATLDIKVLPALVMERIQITAPPQKVNYTEGEVFDPAGMEVFAVYSDSTRKALDTKELSITPDGALKTTDTKVIVSYKGKTAEQKIQVVAAVTLEKITITTPPDKTKYTEGETFSTKGMEVTAVFSDSTKLAIDSKDLSISPDRALKTSDKTVTITYKGKTAEQKISVSEKTYKITVKDPSNGTITVSKTTAKEGDKITVTAKASKGYKLKNILVNKKAIKGNSFVMPAEDVTVTATFVKSVSSSNDSDSKTKTLKAAKTGDPAPILMLSLMAAVSAGAAVVLLKKKFLGMASKK</sequence>
<protein>
    <submittedName>
        <fullName evidence="5">Ig-like domain (Group 3)</fullName>
    </submittedName>
</protein>
<keyword evidence="6" id="KW-1185">Reference proteome</keyword>
<feature type="domain" description="Bacterial repeat" evidence="4">
    <location>
        <begin position="622"/>
        <end position="689"/>
    </location>
</feature>
<dbReference type="STRING" id="1122155.SAMN02745158_02020"/>
<feature type="domain" description="Ig-like" evidence="3">
    <location>
        <begin position="232"/>
        <end position="297"/>
    </location>
</feature>
<dbReference type="InterPro" id="IPR022038">
    <property type="entry name" value="Ig-like_bact"/>
</dbReference>
<feature type="domain" description="Ig-like" evidence="3">
    <location>
        <begin position="551"/>
        <end position="617"/>
    </location>
</feature>
<feature type="signal peptide" evidence="2">
    <location>
        <begin position="1"/>
        <end position="28"/>
    </location>
</feature>
<dbReference type="Gene3D" id="2.60.40.2700">
    <property type="match status" value="1"/>
</dbReference>
<evidence type="ECO:0000256" key="2">
    <source>
        <dbReference type="SAM" id="SignalP"/>
    </source>
</evidence>
<dbReference type="OrthoDB" id="9788327at2"/>
<feature type="domain" description="Ig-like" evidence="3">
    <location>
        <begin position="391"/>
        <end position="457"/>
    </location>
</feature>
<dbReference type="InterPro" id="IPR044060">
    <property type="entry name" value="Bacterial_rp_domain"/>
</dbReference>
<dbReference type="Pfam" id="PF18998">
    <property type="entry name" value="Flg_new_2"/>
    <property type="match status" value="1"/>
</dbReference>
<dbReference type="AlphaFoldDB" id="A0A1M4XM58"/>
<accession>A0A1M4XM58</accession>
<evidence type="ECO:0000259" key="3">
    <source>
        <dbReference type="Pfam" id="PF07523"/>
    </source>
</evidence>
<proteinExistence type="predicted"/>
<feature type="domain" description="Ig-like" evidence="3">
    <location>
        <begin position="316"/>
        <end position="377"/>
    </location>
</feature>
<keyword evidence="1" id="KW-1133">Transmembrane helix</keyword>
<keyword evidence="2" id="KW-0732">Signal</keyword>
<feature type="domain" description="Ig-like" evidence="3">
    <location>
        <begin position="141"/>
        <end position="210"/>
    </location>
</feature>
<feature type="chain" id="PRO_5013155171" evidence="2">
    <location>
        <begin position="29"/>
        <end position="744"/>
    </location>
</feature>
<feature type="transmembrane region" description="Helical" evidence="1">
    <location>
        <begin position="713"/>
        <end position="733"/>
    </location>
</feature>
<evidence type="ECO:0000259" key="4">
    <source>
        <dbReference type="Pfam" id="PF18998"/>
    </source>
</evidence>
<name>A0A1M4XM58_9CLOT</name>
<evidence type="ECO:0000313" key="6">
    <source>
        <dbReference type="Proteomes" id="UP000184245"/>
    </source>
</evidence>